<feature type="compositionally biased region" description="Basic and acidic residues" evidence="1">
    <location>
        <begin position="125"/>
        <end position="136"/>
    </location>
</feature>
<name>A0ABQ9WP84_9EUKA</name>
<sequence length="178" mass="20373">MVFSSCRLVFGAMGGQNPMNQILSHSHCVLSILPRVHSFFFHIPLMRFQSNHHTPRQLAQVNSVHITSTLTLVQLRDIIGQSCLTSFHTPSSLQQHQLFVLHPTQCTDNHNIKTQPQRKMRKENRKGTPDFDDRRSILVQSISPHTVPTLRRTPNQTARQRRQPSVKMHSIRASEDSG</sequence>
<dbReference type="EMBL" id="JARBJD010000701">
    <property type="protein sequence ID" value="KAK2940271.1"/>
    <property type="molecule type" value="Genomic_DNA"/>
</dbReference>
<evidence type="ECO:0000313" key="3">
    <source>
        <dbReference type="Proteomes" id="UP001281761"/>
    </source>
</evidence>
<evidence type="ECO:0000313" key="2">
    <source>
        <dbReference type="EMBL" id="KAK2940271.1"/>
    </source>
</evidence>
<feature type="region of interest" description="Disordered" evidence="1">
    <location>
        <begin position="109"/>
        <end position="178"/>
    </location>
</feature>
<accession>A0ABQ9WP84</accession>
<protein>
    <submittedName>
        <fullName evidence="2">Uncharacterized protein</fullName>
    </submittedName>
</protein>
<reference evidence="2 3" key="1">
    <citation type="journal article" date="2022" name="bioRxiv">
        <title>Genomics of Preaxostyla Flagellates Illuminates Evolutionary Transitions and the Path Towards Mitochondrial Loss.</title>
        <authorList>
            <person name="Novak L.V.F."/>
            <person name="Treitli S.C."/>
            <person name="Pyrih J."/>
            <person name="Halakuc P."/>
            <person name="Pipaliya S.V."/>
            <person name="Vacek V."/>
            <person name="Brzon O."/>
            <person name="Soukal P."/>
            <person name="Eme L."/>
            <person name="Dacks J.B."/>
            <person name="Karnkowska A."/>
            <person name="Elias M."/>
            <person name="Hampl V."/>
        </authorList>
    </citation>
    <scope>NUCLEOTIDE SEQUENCE [LARGE SCALE GENOMIC DNA]</scope>
    <source>
        <strain evidence="2">NAU3</strain>
        <tissue evidence="2">Gut</tissue>
    </source>
</reference>
<dbReference type="Proteomes" id="UP001281761">
    <property type="component" value="Unassembled WGS sequence"/>
</dbReference>
<feature type="compositionally biased region" description="Polar residues" evidence="1">
    <location>
        <begin position="138"/>
        <end position="158"/>
    </location>
</feature>
<comment type="caution">
    <text evidence="2">The sequence shown here is derived from an EMBL/GenBank/DDBJ whole genome shotgun (WGS) entry which is preliminary data.</text>
</comment>
<proteinExistence type="predicted"/>
<organism evidence="2 3">
    <name type="scientific">Blattamonas nauphoetae</name>
    <dbReference type="NCBI Taxonomy" id="2049346"/>
    <lineage>
        <taxon>Eukaryota</taxon>
        <taxon>Metamonada</taxon>
        <taxon>Preaxostyla</taxon>
        <taxon>Oxymonadida</taxon>
        <taxon>Blattamonas</taxon>
    </lineage>
</organism>
<evidence type="ECO:0000256" key="1">
    <source>
        <dbReference type="SAM" id="MobiDB-lite"/>
    </source>
</evidence>
<gene>
    <name evidence="2" type="ORF">BLNAU_24821</name>
</gene>
<keyword evidence="3" id="KW-1185">Reference proteome</keyword>